<dbReference type="EMBL" id="DS268422">
    <property type="protein sequence ID" value="EFO89681.1"/>
    <property type="molecule type" value="Genomic_DNA"/>
</dbReference>
<dbReference type="RefSeq" id="XP_003109539.2">
    <property type="nucleotide sequence ID" value="XM_003109491.2"/>
</dbReference>
<organism evidence="2">
    <name type="scientific">Caenorhabditis remanei</name>
    <name type="common">Caenorhabditis vulgaris</name>
    <dbReference type="NCBI Taxonomy" id="31234"/>
    <lineage>
        <taxon>Eukaryota</taxon>
        <taxon>Metazoa</taxon>
        <taxon>Ecdysozoa</taxon>
        <taxon>Nematoda</taxon>
        <taxon>Chromadorea</taxon>
        <taxon>Rhabditida</taxon>
        <taxon>Rhabditina</taxon>
        <taxon>Rhabditomorpha</taxon>
        <taxon>Rhabditoidea</taxon>
        <taxon>Rhabditidae</taxon>
        <taxon>Peloderinae</taxon>
        <taxon>Caenorhabditis</taxon>
    </lineage>
</organism>
<dbReference type="HOGENOM" id="CLU_1107919_0_0_1"/>
<sequence length="299" mass="33567">MQIVYCLSSPRLARSSLFISSFLRFNKSNIGESMAPRKDRGVNQLSKMIIEKDSLVCSFTSLPSGMFGLQKFLLNMSLMVDIAFIFACLLNYVSFHVGNDFYAVSVSFVHVGAVVVCIVILLATIYATYGLVVMNLRKLCTVLFIWLGHLACAGFFLVAVAIAWFKNFNYDPFSIQQSTCRFTRIPDACDVSLKQYLAAVSAFVICISLFKFAQILCLRALCIFSQDIFQYVDCESFYNRCLTEPDRRRKQAIRRAQREAQGNVAAAEESESDDEDVVVFERVTGRYPGGSTIKDNSIA</sequence>
<dbReference type="CTD" id="9803693"/>
<dbReference type="FunCoup" id="E3M2F7">
    <property type="interactions" value="1125"/>
</dbReference>
<dbReference type="KEGG" id="crq:GCK72_023679"/>
<dbReference type="OMA" id="WLGHLAC"/>
<evidence type="ECO:0000313" key="2">
    <source>
        <dbReference type="Proteomes" id="UP000008281"/>
    </source>
</evidence>
<dbReference type="STRING" id="31234.E3M2F7"/>
<dbReference type="GeneID" id="9803693"/>
<keyword evidence="2" id="KW-1185">Reference proteome</keyword>
<reference evidence="1" key="1">
    <citation type="submission" date="2007-07" db="EMBL/GenBank/DDBJ databases">
        <title>PCAP assembly of the Caenorhabditis remanei genome.</title>
        <authorList>
            <consortium name="The Caenorhabditis remanei Sequencing Consortium"/>
            <person name="Wilson R.K."/>
        </authorList>
    </citation>
    <scope>NUCLEOTIDE SEQUENCE [LARGE SCALE GENOMIC DNA]</scope>
    <source>
        <strain evidence="1">PB4641</strain>
    </source>
</reference>
<dbReference type="AlphaFoldDB" id="E3M2F7"/>
<gene>
    <name evidence="1" type="ORF">CRE_07259</name>
</gene>
<protein>
    <submittedName>
        <fullName evidence="1">Uncharacterized protein</fullName>
    </submittedName>
</protein>
<proteinExistence type="predicted"/>
<evidence type="ECO:0000313" key="1">
    <source>
        <dbReference type="EMBL" id="EFO89681.1"/>
    </source>
</evidence>
<accession>E3M2F7</accession>
<name>E3M2F7_CAERE</name>
<dbReference type="OrthoDB" id="5804481at2759"/>
<dbReference type="eggNOG" id="ENOG502TG5R">
    <property type="taxonomic scope" value="Eukaryota"/>
</dbReference>
<dbReference type="Proteomes" id="UP000008281">
    <property type="component" value="Unassembled WGS sequence"/>
</dbReference>